<evidence type="ECO:0000259" key="1">
    <source>
        <dbReference type="Pfam" id="PF08126"/>
    </source>
</evidence>
<organism evidence="2 3">
    <name type="scientific">Marine Group I thaumarchaeote</name>
    <dbReference type="NCBI Taxonomy" id="2511932"/>
    <lineage>
        <taxon>Archaea</taxon>
        <taxon>Nitrososphaerota</taxon>
        <taxon>Marine Group I</taxon>
    </lineage>
</organism>
<dbReference type="AlphaFoldDB" id="A0A7K4MRD0"/>
<comment type="caution">
    <text evidence="2">The sequence shown here is derived from an EMBL/GenBank/DDBJ whole genome shotgun (WGS) entry which is preliminary data.</text>
</comment>
<dbReference type="Proteomes" id="UP000523105">
    <property type="component" value="Unassembled WGS sequence"/>
</dbReference>
<proteinExistence type="predicted"/>
<dbReference type="GO" id="GO:0004197">
    <property type="term" value="F:cysteine-type endopeptidase activity"/>
    <property type="evidence" value="ECO:0007669"/>
    <property type="project" value="InterPro"/>
</dbReference>
<dbReference type="Pfam" id="PF08126">
    <property type="entry name" value="Propeptide_C25"/>
    <property type="match status" value="1"/>
</dbReference>
<reference evidence="2 3" key="1">
    <citation type="journal article" date="2019" name="Environ. Microbiol.">
        <title>Genomics insights into ecotype formation of ammonia-oxidizing archaea in the deep ocean.</title>
        <authorList>
            <person name="Wang Y."/>
            <person name="Huang J.M."/>
            <person name="Cui G.J."/>
            <person name="Nunoura T."/>
            <person name="Takaki Y."/>
            <person name="Li W.L."/>
            <person name="Li J."/>
            <person name="Gao Z.M."/>
            <person name="Takai K."/>
            <person name="Zhang A.Q."/>
            <person name="Stepanauskas R."/>
        </authorList>
    </citation>
    <scope>NUCLEOTIDE SEQUENCE [LARGE SCALE GENOMIC DNA]</scope>
    <source>
        <strain evidence="2 3">L15b</strain>
    </source>
</reference>
<dbReference type="EMBL" id="JACASV010000059">
    <property type="protein sequence ID" value="NWJ43817.1"/>
    <property type="molecule type" value="Genomic_DNA"/>
</dbReference>
<dbReference type="Gene3D" id="2.60.40.3800">
    <property type="match status" value="1"/>
</dbReference>
<gene>
    <name evidence="2" type="ORF">HX837_06420</name>
</gene>
<evidence type="ECO:0000313" key="3">
    <source>
        <dbReference type="Proteomes" id="UP000523105"/>
    </source>
</evidence>
<dbReference type="InterPro" id="IPR038490">
    <property type="entry name" value="Gingipain_propep_sf"/>
</dbReference>
<name>A0A7K4MRD0_9ARCH</name>
<accession>A0A7K4MRD0</accession>
<sequence>MFGRVWILSIITISLSLLFSYENSFSYLDAGSVGKVSLHHSPEFSEISGGYTRLAKMGQGHTTEAGMPELPQFTTYYQLDPEKTYDFQLEVLDSYTIENITILPHQGMEKWEVNNVNIINSDFYNSFAVYPEQNMLVSERSQGRGIEFVSIHVIPYKYYPKYDKLEVYTEIDIHVIETGENPNGHLNQPKRSHIFDEFYKDLIVNFEYSDRPEDYQAQAILYIGGGSSLENSYVQQLINWRHKQGYIVYTASESEVGGSSASTSEIKNYISDAY</sequence>
<feature type="domain" description="Gingipain propeptide" evidence="1">
    <location>
        <begin position="59"/>
        <end position="207"/>
    </location>
</feature>
<dbReference type="InterPro" id="IPR012600">
    <property type="entry name" value="Propeptide_C25"/>
</dbReference>
<protein>
    <recommendedName>
        <fullName evidence="1">Gingipain propeptide domain-containing protein</fullName>
    </recommendedName>
</protein>
<evidence type="ECO:0000313" key="2">
    <source>
        <dbReference type="EMBL" id="NWJ43817.1"/>
    </source>
</evidence>